<reference evidence="3" key="1">
    <citation type="submission" date="2020-10" db="EMBL/GenBank/DDBJ databases">
        <authorList>
            <person name="Han B."/>
            <person name="Lu T."/>
            <person name="Zhao Q."/>
            <person name="Huang X."/>
            <person name="Zhao Y."/>
        </authorList>
    </citation>
    <scope>NUCLEOTIDE SEQUENCE</scope>
</reference>
<dbReference type="AlphaFoldDB" id="A0A811PKW5"/>
<proteinExistence type="predicted"/>
<dbReference type="PANTHER" id="PTHR34710">
    <property type="entry name" value="OS03G0834100 PROTEIN"/>
    <property type="match status" value="1"/>
</dbReference>
<organism evidence="3 4">
    <name type="scientific">Miscanthus lutarioriparius</name>
    <dbReference type="NCBI Taxonomy" id="422564"/>
    <lineage>
        <taxon>Eukaryota</taxon>
        <taxon>Viridiplantae</taxon>
        <taxon>Streptophyta</taxon>
        <taxon>Embryophyta</taxon>
        <taxon>Tracheophyta</taxon>
        <taxon>Spermatophyta</taxon>
        <taxon>Magnoliopsida</taxon>
        <taxon>Liliopsida</taxon>
        <taxon>Poales</taxon>
        <taxon>Poaceae</taxon>
        <taxon>PACMAD clade</taxon>
        <taxon>Panicoideae</taxon>
        <taxon>Andropogonodae</taxon>
        <taxon>Andropogoneae</taxon>
        <taxon>Saccharinae</taxon>
        <taxon>Miscanthus</taxon>
    </lineage>
</organism>
<dbReference type="PANTHER" id="PTHR34710:SF20">
    <property type="entry name" value="OS10G0550200 PROTEIN"/>
    <property type="match status" value="1"/>
</dbReference>
<dbReference type="Pfam" id="PF12274">
    <property type="entry name" value="DUF3615"/>
    <property type="match status" value="1"/>
</dbReference>
<sequence>MSLQSERAVAGPSRHIGGSCDSVGRLRPLKRKSSGDGDGEVDVEAALSRKVKSKSPPTSPSKQTAVGLYQPEVQGQVPLNLSVASEVTDNGDASDADADAELGVQLFPSEPPGVAGAFWWDNGDASDAELGAKLFPNEPPKAAIGMWNRFVTNAKLCLDVYNQKNQATLFISANFVYKHSRVNGFSYVGEQDFRDYYHLNFHAQDKSGHSQLFFGEIEAHTHPTVENVTCCCAVSPSDAGGRGIPTVEEALKHEYPDWETVGMDYKRCYACIPRFKHPKGTCYVAGHFADTLQYYSF</sequence>
<feature type="region of interest" description="Disordered" evidence="1">
    <location>
        <begin position="1"/>
        <end position="65"/>
    </location>
</feature>
<protein>
    <recommendedName>
        <fullName evidence="2">DUF3615 domain-containing protein</fullName>
    </recommendedName>
</protein>
<dbReference type="Proteomes" id="UP000604825">
    <property type="component" value="Unassembled WGS sequence"/>
</dbReference>
<feature type="domain" description="DUF3615" evidence="2">
    <location>
        <begin position="173"/>
        <end position="278"/>
    </location>
</feature>
<comment type="caution">
    <text evidence="3">The sequence shown here is derived from an EMBL/GenBank/DDBJ whole genome shotgun (WGS) entry which is preliminary data.</text>
</comment>
<evidence type="ECO:0000313" key="3">
    <source>
        <dbReference type="EMBL" id="CAD6248054.1"/>
    </source>
</evidence>
<dbReference type="OrthoDB" id="676148at2759"/>
<evidence type="ECO:0000313" key="4">
    <source>
        <dbReference type="Proteomes" id="UP000604825"/>
    </source>
</evidence>
<evidence type="ECO:0000259" key="2">
    <source>
        <dbReference type="Pfam" id="PF12274"/>
    </source>
</evidence>
<gene>
    <name evidence="3" type="ORF">NCGR_LOCUS32217</name>
</gene>
<keyword evidence="4" id="KW-1185">Reference proteome</keyword>
<dbReference type="InterPro" id="IPR022059">
    <property type="entry name" value="DUF3615"/>
</dbReference>
<dbReference type="EMBL" id="CAJGYO010000007">
    <property type="protein sequence ID" value="CAD6248054.1"/>
    <property type="molecule type" value="Genomic_DNA"/>
</dbReference>
<name>A0A811PKW5_9POAL</name>
<accession>A0A811PKW5</accession>
<evidence type="ECO:0000256" key="1">
    <source>
        <dbReference type="SAM" id="MobiDB-lite"/>
    </source>
</evidence>